<sequence length="99" mass="10836">MPLLPMAPKQRRLNRRVPVAKSVATRERGWKTCEARSGSGQRPAVVPVSERQSRRSARGHGRSAAVTGVREGRNQEWMTLHAEVAGGGGGQRLLKQTQV</sequence>
<gene>
    <name evidence="2" type="ORF">E2C01_060159</name>
</gene>
<comment type="caution">
    <text evidence="2">The sequence shown here is derived from an EMBL/GenBank/DDBJ whole genome shotgun (WGS) entry which is preliminary data.</text>
</comment>
<keyword evidence="3" id="KW-1185">Reference proteome</keyword>
<name>A0A5B7H7Y9_PORTR</name>
<feature type="region of interest" description="Disordered" evidence="1">
    <location>
        <begin position="1"/>
        <end position="20"/>
    </location>
</feature>
<feature type="region of interest" description="Disordered" evidence="1">
    <location>
        <begin position="32"/>
        <end position="72"/>
    </location>
</feature>
<evidence type="ECO:0000313" key="2">
    <source>
        <dbReference type="EMBL" id="MPC66016.1"/>
    </source>
</evidence>
<protein>
    <submittedName>
        <fullName evidence="2">Uncharacterized protein</fullName>
    </submittedName>
</protein>
<accession>A0A5B7H7Y9</accession>
<dbReference type="EMBL" id="VSRR010024162">
    <property type="protein sequence ID" value="MPC66016.1"/>
    <property type="molecule type" value="Genomic_DNA"/>
</dbReference>
<proteinExistence type="predicted"/>
<dbReference type="Proteomes" id="UP000324222">
    <property type="component" value="Unassembled WGS sequence"/>
</dbReference>
<evidence type="ECO:0000256" key="1">
    <source>
        <dbReference type="SAM" id="MobiDB-lite"/>
    </source>
</evidence>
<organism evidence="2 3">
    <name type="scientific">Portunus trituberculatus</name>
    <name type="common">Swimming crab</name>
    <name type="synonym">Neptunus trituberculatus</name>
    <dbReference type="NCBI Taxonomy" id="210409"/>
    <lineage>
        <taxon>Eukaryota</taxon>
        <taxon>Metazoa</taxon>
        <taxon>Ecdysozoa</taxon>
        <taxon>Arthropoda</taxon>
        <taxon>Crustacea</taxon>
        <taxon>Multicrustacea</taxon>
        <taxon>Malacostraca</taxon>
        <taxon>Eumalacostraca</taxon>
        <taxon>Eucarida</taxon>
        <taxon>Decapoda</taxon>
        <taxon>Pleocyemata</taxon>
        <taxon>Brachyura</taxon>
        <taxon>Eubrachyura</taxon>
        <taxon>Portunoidea</taxon>
        <taxon>Portunidae</taxon>
        <taxon>Portuninae</taxon>
        <taxon>Portunus</taxon>
    </lineage>
</organism>
<dbReference type="AlphaFoldDB" id="A0A5B7H7Y9"/>
<evidence type="ECO:0000313" key="3">
    <source>
        <dbReference type="Proteomes" id="UP000324222"/>
    </source>
</evidence>
<reference evidence="2 3" key="1">
    <citation type="submission" date="2019-05" db="EMBL/GenBank/DDBJ databases">
        <title>Another draft genome of Portunus trituberculatus and its Hox gene families provides insights of decapod evolution.</title>
        <authorList>
            <person name="Jeong J.-H."/>
            <person name="Song I."/>
            <person name="Kim S."/>
            <person name="Choi T."/>
            <person name="Kim D."/>
            <person name="Ryu S."/>
            <person name="Kim W."/>
        </authorList>
    </citation>
    <scope>NUCLEOTIDE SEQUENCE [LARGE SCALE GENOMIC DNA]</scope>
    <source>
        <tissue evidence="2">Muscle</tissue>
    </source>
</reference>